<evidence type="ECO:0000256" key="3">
    <source>
        <dbReference type="ARBA" id="ARBA00022606"/>
    </source>
</evidence>
<evidence type="ECO:0000256" key="1">
    <source>
        <dbReference type="ARBA" id="ARBA00004651"/>
    </source>
</evidence>
<dbReference type="PANTHER" id="PTHR21137:SF35">
    <property type="entry name" value="ODORANT RECEPTOR 19A-RELATED"/>
    <property type="match status" value="1"/>
</dbReference>
<evidence type="ECO:0000313" key="11">
    <source>
        <dbReference type="Proteomes" id="UP000515204"/>
    </source>
</evidence>
<accession>A0A6P3YFS5</accession>
<dbReference type="PANTHER" id="PTHR21137">
    <property type="entry name" value="ODORANT RECEPTOR"/>
    <property type="match status" value="1"/>
</dbReference>
<keyword evidence="9" id="KW-0807">Transducer</keyword>
<dbReference type="KEGG" id="dqu:106751897"/>
<dbReference type="GeneID" id="106751897"/>
<evidence type="ECO:0000256" key="7">
    <source>
        <dbReference type="ARBA" id="ARBA00023136"/>
    </source>
</evidence>
<feature type="transmembrane region" description="Helical" evidence="10">
    <location>
        <begin position="38"/>
        <end position="61"/>
    </location>
</feature>
<organism evidence="11 12">
    <name type="scientific">Dinoponera quadriceps</name>
    <name type="common">South American ant</name>
    <dbReference type="NCBI Taxonomy" id="609295"/>
    <lineage>
        <taxon>Eukaryota</taxon>
        <taxon>Metazoa</taxon>
        <taxon>Ecdysozoa</taxon>
        <taxon>Arthropoda</taxon>
        <taxon>Hexapoda</taxon>
        <taxon>Insecta</taxon>
        <taxon>Pterygota</taxon>
        <taxon>Neoptera</taxon>
        <taxon>Endopterygota</taxon>
        <taxon>Hymenoptera</taxon>
        <taxon>Apocrita</taxon>
        <taxon>Aculeata</taxon>
        <taxon>Formicoidea</taxon>
        <taxon>Formicidae</taxon>
        <taxon>Ponerinae</taxon>
        <taxon>Ponerini</taxon>
        <taxon>Dinoponera</taxon>
    </lineage>
</organism>
<dbReference type="GO" id="GO:0007165">
    <property type="term" value="P:signal transduction"/>
    <property type="evidence" value="ECO:0007669"/>
    <property type="project" value="UniProtKB-KW"/>
</dbReference>
<evidence type="ECO:0000256" key="10">
    <source>
        <dbReference type="SAM" id="Phobius"/>
    </source>
</evidence>
<dbReference type="Pfam" id="PF02949">
    <property type="entry name" value="7tm_6"/>
    <property type="match status" value="1"/>
</dbReference>
<reference evidence="12" key="1">
    <citation type="submission" date="2025-08" db="UniProtKB">
        <authorList>
            <consortium name="RefSeq"/>
        </authorList>
    </citation>
    <scope>IDENTIFICATION</scope>
</reference>
<evidence type="ECO:0000256" key="9">
    <source>
        <dbReference type="ARBA" id="ARBA00023224"/>
    </source>
</evidence>
<feature type="transmembrane region" description="Helical" evidence="10">
    <location>
        <begin position="134"/>
        <end position="160"/>
    </location>
</feature>
<dbReference type="GO" id="GO:0004984">
    <property type="term" value="F:olfactory receptor activity"/>
    <property type="evidence" value="ECO:0007669"/>
    <property type="project" value="InterPro"/>
</dbReference>
<evidence type="ECO:0000256" key="4">
    <source>
        <dbReference type="ARBA" id="ARBA00022692"/>
    </source>
</evidence>
<feature type="transmembrane region" description="Helical" evidence="10">
    <location>
        <begin position="105"/>
        <end position="128"/>
    </location>
</feature>
<dbReference type="AlphaFoldDB" id="A0A6P3YFS5"/>
<dbReference type="Proteomes" id="UP000515204">
    <property type="component" value="Unplaced"/>
</dbReference>
<keyword evidence="6 10" id="KW-1133">Transmembrane helix</keyword>
<keyword evidence="7 10" id="KW-0472">Membrane</keyword>
<dbReference type="RefSeq" id="XP_014488637.1">
    <property type="nucleotide sequence ID" value="XM_014633151.1"/>
</dbReference>
<feature type="transmembrane region" description="Helical" evidence="10">
    <location>
        <begin position="209"/>
        <end position="229"/>
    </location>
</feature>
<evidence type="ECO:0000256" key="5">
    <source>
        <dbReference type="ARBA" id="ARBA00022725"/>
    </source>
</evidence>
<evidence type="ECO:0000256" key="6">
    <source>
        <dbReference type="ARBA" id="ARBA00022989"/>
    </source>
</evidence>
<keyword evidence="11" id="KW-1185">Reference proteome</keyword>
<keyword evidence="4 10" id="KW-0812">Transmembrane</keyword>
<keyword evidence="2" id="KW-1003">Cell membrane</keyword>
<keyword evidence="5" id="KW-0552">Olfaction</keyword>
<evidence type="ECO:0000313" key="12">
    <source>
        <dbReference type="RefSeq" id="XP_014488637.1"/>
    </source>
</evidence>
<gene>
    <name evidence="12" type="primary">LOC106751897</name>
</gene>
<keyword evidence="3" id="KW-0716">Sensory transduction</keyword>
<dbReference type="InterPro" id="IPR004117">
    <property type="entry name" value="7tm6_olfct_rcpt"/>
</dbReference>
<dbReference type="GO" id="GO:0005549">
    <property type="term" value="F:odorant binding"/>
    <property type="evidence" value="ECO:0007669"/>
    <property type="project" value="InterPro"/>
</dbReference>
<comment type="subcellular location">
    <subcellularLocation>
        <location evidence="1">Cell membrane</location>
        <topology evidence="1">Multi-pass membrane protein</topology>
    </subcellularLocation>
</comment>
<dbReference type="OrthoDB" id="8185860at2759"/>
<keyword evidence="8" id="KW-0675">Receptor</keyword>
<dbReference type="GO" id="GO:0005886">
    <property type="term" value="C:plasma membrane"/>
    <property type="evidence" value="ECO:0007669"/>
    <property type="project" value="UniProtKB-SubCell"/>
</dbReference>
<evidence type="ECO:0000256" key="8">
    <source>
        <dbReference type="ARBA" id="ARBA00023170"/>
    </source>
</evidence>
<sequence length="246" mass="28063">MLFSADNGTFVLPARIHTFFDITNTRTYVLMYLYVCPMFYSSVCHMAAICVLVILVFHICGELSILSHRIKNVQVYSRDVLAARIRGFVRMHLKIIWMAKSVDEIFNMVLMDELFGNSVILAISMYYVLMNLEISQLATCCTFIFFAAIALVMLFGYCLIGEQLTQQCISVQNAYYQCNWYDMPFSCKKSLLICMIRGQVMLYLMAGRFYIFSLNGFTDVSLIVASYVISTGKNCTTLISPLKKSS</sequence>
<evidence type="ECO:0000256" key="2">
    <source>
        <dbReference type="ARBA" id="ARBA00022475"/>
    </source>
</evidence>
<name>A0A6P3YFS5_DINQU</name>
<protein>
    <submittedName>
        <fullName evidence="12">Odorant receptor 22c-like isoform X1</fullName>
    </submittedName>
</protein>
<proteinExistence type="predicted"/>